<keyword evidence="11" id="KW-1185">Reference proteome</keyword>
<dbReference type="SUPFAM" id="SSF50978">
    <property type="entry name" value="WD40 repeat-like"/>
    <property type="match status" value="1"/>
</dbReference>
<evidence type="ECO:0000256" key="2">
    <source>
        <dbReference type="ARBA" id="ARBA00022490"/>
    </source>
</evidence>
<name>A0A556TWK6_BAGYA</name>
<dbReference type="PANTHER" id="PTHR14885:SF3">
    <property type="entry name" value="CILIA- AND FLAGELLA-ASSOCIATED PROTEIN 44"/>
    <property type="match status" value="1"/>
</dbReference>
<reference evidence="10 11" key="1">
    <citation type="journal article" date="2019" name="Genome Biol. Evol.">
        <title>Whole-Genome Sequencing of the Giant Devil Catfish, Bagarius yarrelli.</title>
        <authorList>
            <person name="Jiang W."/>
            <person name="Lv Y."/>
            <person name="Cheng L."/>
            <person name="Yang K."/>
            <person name="Chao B."/>
            <person name="Wang X."/>
            <person name="Li Y."/>
            <person name="Pan X."/>
            <person name="You X."/>
            <person name="Zhang Y."/>
            <person name="Yang J."/>
            <person name="Li J."/>
            <person name="Zhang X."/>
            <person name="Liu S."/>
            <person name="Sun C."/>
            <person name="Yang J."/>
            <person name="Shi Q."/>
        </authorList>
    </citation>
    <scope>NUCLEOTIDE SEQUENCE [LARGE SCALE GENOMIC DNA]</scope>
    <source>
        <strain evidence="10">JWS20170419001</strain>
        <tissue evidence="10">Muscle</tissue>
    </source>
</reference>
<dbReference type="EMBL" id="VCAZ01000024">
    <property type="protein sequence ID" value="TSK98448.1"/>
    <property type="molecule type" value="Genomic_DNA"/>
</dbReference>
<feature type="region of interest" description="Disordered" evidence="9">
    <location>
        <begin position="746"/>
        <end position="791"/>
    </location>
</feature>
<dbReference type="InterPro" id="IPR001680">
    <property type="entry name" value="WD40_rpt"/>
</dbReference>
<dbReference type="AlphaFoldDB" id="A0A556TWK6"/>
<comment type="subcellular location">
    <subcellularLocation>
        <location evidence="1">Cytoplasm</location>
        <location evidence="1">Cytoskeleton</location>
        <location evidence="1">Cilium axoneme</location>
    </subcellularLocation>
</comment>
<feature type="compositionally biased region" description="Acidic residues" evidence="9">
    <location>
        <begin position="752"/>
        <end position="778"/>
    </location>
</feature>
<keyword evidence="10" id="KW-0969">Cilium</keyword>
<dbReference type="InterPro" id="IPR036322">
    <property type="entry name" value="WD40_repeat_dom_sf"/>
</dbReference>
<evidence type="ECO:0000256" key="8">
    <source>
        <dbReference type="SAM" id="Coils"/>
    </source>
</evidence>
<evidence type="ECO:0000313" key="11">
    <source>
        <dbReference type="Proteomes" id="UP000319801"/>
    </source>
</evidence>
<keyword evidence="5 8" id="KW-0175">Coiled coil</keyword>
<evidence type="ECO:0000256" key="6">
    <source>
        <dbReference type="ARBA" id="ARBA00023212"/>
    </source>
</evidence>
<accession>A0A556TWK6</accession>
<dbReference type="Gene3D" id="2.130.10.10">
    <property type="entry name" value="YVTN repeat-like/Quinoprotein amine dehydrogenase"/>
    <property type="match status" value="2"/>
</dbReference>
<dbReference type="InterPro" id="IPR015943">
    <property type="entry name" value="WD40/YVTN_repeat-like_dom_sf"/>
</dbReference>
<dbReference type="SMART" id="SM00320">
    <property type="entry name" value="WD40"/>
    <property type="match status" value="4"/>
</dbReference>
<dbReference type="GO" id="GO:0005930">
    <property type="term" value="C:axoneme"/>
    <property type="evidence" value="ECO:0007669"/>
    <property type="project" value="UniProtKB-SubCell"/>
</dbReference>
<keyword evidence="10" id="KW-0282">Flagellum</keyword>
<keyword evidence="6" id="KW-0206">Cytoskeleton</keyword>
<evidence type="ECO:0000256" key="1">
    <source>
        <dbReference type="ARBA" id="ARBA00004430"/>
    </source>
</evidence>
<keyword evidence="3" id="KW-0853">WD repeat</keyword>
<keyword evidence="2" id="KW-0963">Cytoplasm</keyword>
<evidence type="ECO:0000256" key="5">
    <source>
        <dbReference type="ARBA" id="ARBA00023054"/>
    </source>
</evidence>
<proteinExistence type="predicted"/>
<dbReference type="PANTHER" id="PTHR14885">
    <property type="entry name" value="CILIA- AND FLAGELLA-ASSOCIATED PROTEIN 43-RELATED"/>
    <property type="match status" value="1"/>
</dbReference>
<keyword evidence="4" id="KW-0677">Repeat</keyword>
<organism evidence="10 11">
    <name type="scientific">Bagarius yarrelli</name>
    <name type="common">Goonch</name>
    <name type="synonym">Bagrus yarrelli</name>
    <dbReference type="NCBI Taxonomy" id="175774"/>
    <lineage>
        <taxon>Eukaryota</taxon>
        <taxon>Metazoa</taxon>
        <taxon>Chordata</taxon>
        <taxon>Craniata</taxon>
        <taxon>Vertebrata</taxon>
        <taxon>Euteleostomi</taxon>
        <taxon>Actinopterygii</taxon>
        <taxon>Neopterygii</taxon>
        <taxon>Teleostei</taxon>
        <taxon>Ostariophysi</taxon>
        <taxon>Siluriformes</taxon>
        <taxon>Sisoridae</taxon>
        <taxon>Sisorinae</taxon>
        <taxon>Bagarius</taxon>
    </lineage>
</organism>
<dbReference type="OrthoDB" id="1935234at2759"/>
<dbReference type="GO" id="GO:0003341">
    <property type="term" value="P:cilium movement"/>
    <property type="evidence" value="ECO:0007669"/>
    <property type="project" value="UniProtKB-ARBA"/>
</dbReference>
<evidence type="ECO:0000256" key="3">
    <source>
        <dbReference type="ARBA" id="ARBA00022574"/>
    </source>
</evidence>
<comment type="caution">
    <text evidence="10">The sequence shown here is derived from an EMBL/GenBank/DDBJ whole genome shotgun (WGS) entry which is preliminary data.</text>
</comment>
<feature type="coiled-coil region" evidence="8">
    <location>
        <begin position="593"/>
        <end position="623"/>
    </location>
</feature>
<keyword evidence="7" id="KW-0966">Cell projection</keyword>
<evidence type="ECO:0000256" key="9">
    <source>
        <dbReference type="SAM" id="MobiDB-lite"/>
    </source>
</evidence>
<feature type="coiled-coil region" evidence="8">
    <location>
        <begin position="414"/>
        <end position="450"/>
    </location>
</feature>
<evidence type="ECO:0000256" key="7">
    <source>
        <dbReference type="ARBA" id="ARBA00023273"/>
    </source>
</evidence>
<dbReference type="Proteomes" id="UP000319801">
    <property type="component" value="Unassembled WGS sequence"/>
</dbReference>
<gene>
    <name evidence="10" type="ORF">Baya_5362</name>
</gene>
<protein>
    <submittedName>
        <fullName evidence="10">Cilia-and flagella-associated protein 44</fullName>
    </submittedName>
</protein>
<evidence type="ECO:0000313" key="10">
    <source>
        <dbReference type="EMBL" id="TSK98448.1"/>
    </source>
</evidence>
<evidence type="ECO:0000256" key="4">
    <source>
        <dbReference type="ARBA" id="ARBA00022737"/>
    </source>
</evidence>
<sequence>MLVLLDIHTKRQRYIHSCSGGGIGAIMPHPSREYFAMAEKGKKPDIIIYKYPSLQPYRNLQGGTAKAYSCVNFNHDGTLLASVGGAPDYMLTLWDWNQEQVVLRCKAFSQDIYRVTFSPDNPGQLTTSGSGHIKSELTHVYTFTPLFILVEIGRKDGRTCHSAPIQQFVLDEGELITVGADGAIRCWATSKTIDSADCADDSGLFEMQPMNELIIGRNVSLSSMVRSTIPDSTLWFAQDSNGGIWKLDLSFSNITYEPIGFAAVPGPVRCMQWAPQSHGGYDAGYLYHCTFSDQQSTDLTDRNDEPFAYVPIQDADDNPILTVCFCEAKQLLLCGMQDGSIRAYPLESEELQPEHMEAYWALGVHDGQYGSLRQLRVSHDDRFVLSTGADGNIFSFRLLEKEEMDEALQRGHAKQKLELDRMIREAELRKQERRKKLAELRKRFEALLQQNQSLPAHIRLQPSELELDRCFRDEIERQTAEKVKEARRELAWETEKYRIGLRKLQERFSDSVVCDTVTVSAIRSDHKVSTYRLLVLPNKLIQQKEQEVVCQLSAPASQEQGGFREQKDAQAEAAKQALPATATLQRAPQGAGGKIAARQAEKLRKAAEKAEKARAKIEQRKKQWDEFYASKPTEDFEDPEDICAIQLARENMGDFKLKTAKDFKVPEHLRMNTEKKTAQVVQLEEQMEEGVLAFDAKLRLLSHEKSKLDVEMKLADLQHASLGDNNKFANFLTKVFKKKIKRVKKKEKTDNADEGEESEEESDEESDWDSDEDDEEMEGGGGFDDSVCPPNCNPELFENVLSLREHRLDLEELQYEEKTIADNLKKEFDSLSKKVKRFF</sequence>